<evidence type="ECO:0000313" key="1">
    <source>
        <dbReference type="EMBL" id="VFQ75030.1"/>
    </source>
</evidence>
<gene>
    <name evidence="1" type="ORF">CCAM_LOCUS16806</name>
</gene>
<protein>
    <submittedName>
        <fullName evidence="1">Uncharacterized protein</fullName>
    </submittedName>
</protein>
<reference evidence="1 2" key="1">
    <citation type="submission" date="2018-04" db="EMBL/GenBank/DDBJ databases">
        <authorList>
            <person name="Vogel A."/>
        </authorList>
    </citation>
    <scope>NUCLEOTIDE SEQUENCE [LARGE SCALE GENOMIC DNA]</scope>
</reference>
<evidence type="ECO:0000313" key="2">
    <source>
        <dbReference type="Proteomes" id="UP000595140"/>
    </source>
</evidence>
<name>A0A484LFC3_9ASTE</name>
<keyword evidence="2" id="KW-1185">Reference proteome</keyword>
<sequence>MEMRWVASPLQIVFLVNNRFHSKHLSLPSSAGIKGNCYSLDALWYCLSVLDFLLAESRLVIIMKGL</sequence>
<organism evidence="1 2">
    <name type="scientific">Cuscuta campestris</name>
    <dbReference type="NCBI Taxonomy" id="132261"/>
    <lineage>
        <taxon>Eukaryota</taxon>
        <taxon>Viridiplantae</taxon>
        <taxon>Streptophyta</taxon>
        <taxon>Embryophyta</taxon>
        <taxon>Tracheophyta</taxon>
        <taxon>Spermatophyta</taxon>
        <taxon>Magnoliopsida</taxon>
        <taxon>eudicotyledons</taxon>
        <taxon>Gunneridae</taxon>
        <taxon>Pentapetalae</taxon>
        <taxon>asterids</taxon>
        <taxon>lamiids</taxon>
        <taxon>Solanales</taxon>
        <taxon>Convolvulaceae</taxon>
        <taxon>Cuscuteae</taxon>
        <taxon>Cuscuta</taxon>
        <taxon>Cuscuta subgen. Grammica</taxon>
        <taxon>Cuscuta sect. Cleistogrammica</taxon>
    </lineage>
</organism>
<proteinExistence type="predicted"/>
<dbReference type="AlphaFoldDB" id="A0A484LFC3"/>
<dbReference type="Proteomes" id="UP000595140">
    <property type="component" value="Unassembled WGS sequence"/>
</dbReference>
<dbReference type="EMBL" id="OOIL02001415">
    <property type="protein sequence ID" value="VFQ75030.1"/>
    <property type="molecule type" value="Genomic_DNA"/>
</dbReference>
<accession>A0A484LFC3</accession>